<dbReference type="PANTHER" id="PTHR43074">
    <property type="entry name" value="OMEGA-3 POLYUNSATURATED FATTY ACID SYNTHASE PFAB-RELATED"/>
    <property type="match status" value="1"/>
</dbReference>
<protein>
    <submittedName>
        <fullName evidence="11">Beta-ketoacyl synthase N-terminal-like domain-containing protein</fullName>
    </submittedName>
</protein>
<evidence type="ECO:0000256" key="8">
    <source>
        <dbReference type="RuleBase" id="RU003694"/>
    </source>
</evidence>
<dbReference type="Gene3D" id="3.10.129.10">
    <property type="entry name" value="Hotdog Thioesterase"/>
    <property type="match status" value="4"/>
</dbReference>
<dbReference type="RefSeq" id="WP_344566519.1">
    <property type="nucleotide sequence ID" value="NZ_BAAATG010000050.1"/>
</dbReference>
<feature type="compositionally biased region" description="Low complexity" evidence="9">
    <location>
        <begin position="1325"/>
        <end position="1334"/>
    </location>
</feature>
<dbReference type="CDD" id="cd01287">
    <property type="entry name" value="FabA"/>
    <property type="match status" value="2"/>
</dbReference>
<evidence type="ECO:0000256" key="1">
    <source>
        <dbReference type="ARBA" id="ARBA00005194"/>
    </source>
</evidence>
<dbReference type="InterPro" id="IPR016035">
    <property type="entry name" value="Acyl_Trfase/lysoPLipase"/>
</dbReference>
<keyword evidence="3" id="KW-0444">Lipid biosynthesis</keyword>
<evidence type="ECO:0000313" key="11">
    <source>
        <dbReference type="EMBL" id="MFC5239640.1"/>
    </source>
</evidence>
<evidence type="ECO:0000313" key="12">
    <source>
        <dbReference type="Proteomes" id="UP001596035"/>
    </source>
</evidence>
<feature type="region of interest" description="Disordered" evidence="9">
    <location>
        <begin position="1268"/>
        <end position="1334"/>
    </location>
</feature>
<evidence type="ECO:0000256" key="4">
    <source>
        <dbReference type="ARBA" id="ARBA00022832"/>
    </source>
</evidence>
<feature type="domain" description="Ketosynthase family 3 (KS3)" evidence="10">
    <location>
        <begin position="14"/>
        <end position="440"/>
    </location>
</feature>
<dbReference type="InterPro" id="IPR052568">
    <property type="entry name" value="PKS-FAS_Synthase"/>
</dbReference>
<feature type="compositionally biased region" description="Basic and acidic residues" evidence="9">
    <location>
        <begin position="721"/>
        <end position="743"/>
    </location>
</feature>
<dbReference type="PROSITE" id="PS52004">
    <property type="entry name" value="KS3_2"/>
    <property type="match status" value="1"/>
</dbReference>
<dbReference type="SUPFAM" id="SSF54637">
    <property type="entry name" value="Thioesterase/thiol ester dehydrase-isomerase"/>
    <property type="match status" value="4"/>
</dbReference>
<name>A0ABW0DPE6_9ACTN</name>
<evidence type="ECO:0000259" key="10">
    <source>
        <dbReference type="PROSITE" id="PS52004"/>
    </source>
</evidence>
<dbReference type="SMART" id="SM00827">
    <property type="entry name" value="PKS_AT"/>
    <property type="match status" value="1"/>
</dbReference>
<dbReference type="Gene3D" id="3.40.366.10">
    <property type="entry name" value="Malonyl-Coenzyme A Acyl Carrier Protein, domain 2"/>
    <property type="match status" value="1"/>
</dbReference>
<dbReference type="InterPro" id="IPR016039">
    <property type="entry name" value="Thiolase-like"/>
</dbReference>
<evidence type="ECO:0000256" key="9">
    <source>
        <dbReference type="SAM" id="MobiDB-lite"/>
    </source>
</evidence>
<evidence type="ECO:0000256" key="5">
    <source>
        <dbReference type="ARBA" id="ARBA00023098"/>
    </source>
</evidence>
<keyword evidence="12" id="KW-1185">Reference proteome</keyword>
<keyword evidence="8" id="KW-0808">Transferase</keyword>
<comment type="similarity">
    <text evidence="8">Belongs to the thiolase-like superfamily. Beta-ketoacyl-ACP synthases family.</text>
</comment>
<dbReference type="InterPro" id="IPR001227">
    <property type="entry name" value="Ac_transferase_dom_sf"/>
</dbReference>
<keyword evidence="4" id="KW-0276">Fatty acid metabolism</keyword>
<dbReference type="InterPro" id="IPR014031">
    <property type="entry name" value="Ketoacyl_synth_C"/>
</dbReference>
<evidence type="ECO:0000256" key="3">
    <source>
        <dbReference type="ARBA" id="ARBA00022516"/>
    </source>
</evidence>
<dbReference type="InterPro" id="IPR013114">
    <property type="entry name" value="FabA_FabZ"/>
</dbReference>
<dbReference type="SMART" id="SM00825">
    <property type="entry name" value="PKS_KS"/>
    <property type="match status" value="1"/>
</dbReference>
<dbReference type="InterPro" id="IPR014030">
    <property type="entry name" value="Ketoacyl_synth_N"/>
</dbReference>
<comment type="pathway">
    <text evidence="1">Lipid metabolism; fatty acid biosynthesis.</text>
</comment>
<evidence type="ECO:0000256" key="2">
    <source>
        <dbReference type="ARBA" id="ARBA00006714"/>
    </source>
</evidence>
<keyword evidence="7" id="KW-0456">Lyase</keyword>
<evidence type="ECO:0000256" key="6">
    <source>
        <dbReference type="ARBA" id="ARBA00023160"/>
    </source>
</evidence>
<dbReference type="InterPro" id="IPR029069">
    <property type="entry name" value="HotDog_dom_sf"/>
</dbReference>
<dbReference type="Pfam" id="PF07977">
    <property type="entry name" value="FabA"/>
    <property type="match status" value="3"/>
</dbReference>
<feature type="region of interest" description="Disordered" evidence="9">
    <location>
        <begin position="953"/>
        <end position="973"/>
    </location>
</feature>
<dbReference type="InterPro" id="IPR014043">
    <property type="entry name" value="Acyl_transferase_dom"/>
</dbReference>
<keyword evidence="6" id="KW-0275">Fatty acid biosynthesis</keyword>
<dbReference type="CDD" id="cd00833">
    <property type="entry name" value="PKS"/>
    <property type="match status" value="1"/>
</dbReference>
<reference evidence="12" key="1">
    <citation type="journal article" date="2019" name="Int. J. Syst. Evol. Microbiol.">
        <title>The Global Catalogue of Microorganisms (GCM) 10K type strain sequencing project: providing services to taxonomists for standard genome sequencing and annotation.</title>
        <authorList>
            <consortium name="The Broad Institute Genomics Platform"/>
            <consortium name="The Broad Institute Genome Sequencing Center for Infectious Disease"/>
            <person name="Wu L."/>
            <person name="Ma J."/>
        </authorList>
    </citation>
    <scope>NUCLEOTIDE SEQUENCE [LARGE SCALE GENOMIC DNA]</scope>
    <source>
        <strain evidence="12">CGMCC 4.7131</strain>
    </source>
</reference>
<dbReference type="SUPFAM" id="SSF53901">
    <property type="entry name" value="Thiolase-like"/>
    <property type="match status" value="2"/>
</dbReference>
<dbReference type="InterPro" id="IPR020841">
    <property type="entry name" value="PKS_Beta-ketoAc_synthase_dom"/>
</dbReference>
<sequence>MRSPEATPRQAPFFEPVAIVGRGCVLPGALDPDTFWARIAAGRSALSPVPDGRWRVPPARVSGAPGDTDRIWTDIGGYVHGFDEAFDPTGFELPPAEIAPLDRVFRWVLHAGRQALDEAGRPDLGRAGLVLGNLAYPTTAMARYAEHVWLSGAGRPGPSDDFRPDPLNRFGAGLPAHLAVRALGLGAGGHALDAACASSLYAVKAGCDRLRDGDADLVLAGAVAAADSLYIHQGFCALTALSRSGRSRPFHREADGLVPAEGAVLFALARLDDALAQGMPVLGVIRGIGLSNDGVGGGLLAPDRAGQERAVRAAYASAGIAPETVSLVECHAPGTPSGDVTEALVMREVFADAVDLPIGSVKSNLGHPLAAAGGAGLLKVLGALRARVRPPSLHADAPLDVLAGTPLRLLREAEEWRGRRRAAVSAFGFGGANAHVVVDAWEPGRAASTTALSPRPVSSRPRVDQRVAIVAIGARAGSGAGYRDLCHAVLDGAPSLGPRRSIEVALAGLRFPPADLAEALPQQVLALEAAREAASATRLPPDRTMVLIGMGTDPEAARPGARWRAPGWDTASGLPAPVPDWPDAFRAPLVPETVPGTMPNLVAHRINAQLDLRGPSHVVCAEQASGLVALDLGARALRAGEADAVLAGAVDLSHEPVHLAALGALGDHRPGGDVAVVLVLKRLTDAEQDGDQVIALLDHATDRTAPVGLLVGDADAGGTDGTHRIRDHEVPPDRDGDKIDRGRAGNQEDGDDRDVTGGDAEPAGWPPTPRVTARYDHSELFGTAHAAHGALAVAVAAIAVHHQAVPRSGAAALPADAPLTARARVTPLGASPMSVRLRPAGPPLPWSSVAPRSHVFSGADRAEVLAALADGRESDTGPARLVVVVDQVSETLRERLAVARHWLTSGGPRPDRIAYQDAPTSGEVAFVFPSGQASYPGCGAELRLALRAPRTEEAARPVPVPEPRHPTGTDPVPVVTRIRDTTELAALHGEITQSLLGLRPDAAIGFSSGESTALIVLGAWPDAAGLYRAVSDSDVFRFDLSGEFRAAHRFWRGHGQERGRWAEYLVHATPADVRAALAGEPLAHLLAVDSPDMCVIGGLDAACRRVLDRIGPGLPMTDGYQMVAHAPEVNQVAAAFRALHRRLTSPTPGIRYYSAATGEPYPVDPDHVADALLTQMTSTLDYPKVVERAWTDGVRVLIEHGPQSGRTRSIRRILADRDHLAVALDVPGRGLRQLCDAVAELVAAGVCPDPAPLFDRLTAAARLPADPGRTITLPAHPPAIRLPGTDHPEQRMEPAPVSPPATVPTKPVGAPAGPGTAVPSDAQGSSSPRARAVPVARAASIGPVTAADHPVPPLAPANHRAPAVAAADDPVPALAAAHHARLAVAQREFLERQGRAHAAFLRTRQLVIGAVTAVTAGGDRALSPAPDPAHLPQAIEPAPVAIPSPAAPVPPWPPAVPERPARGLSLPLDRARLEYLAHGRISDVFGPAFRAQDHKRRQTRLPRPPMLLVDRVTRLDAEPGSMSTGTVHTETYVAPDAWYLDPAGRMPAGLFIEAGQADLLLISWLGVDLLDHGDRVYRLLGCEVTYHGPRPAVGETLRYEIHVEGHAEHDGVRLFFFRSDCYVGEELRLSVRQGQAGYFTDAELAGSQGVRWSPEPSPAGAVDPPAVPPAATAFGPDAVRAFAEGRPADCFGPGWDVSRAHVRTPTPGEGRLWLLDEVSELDHAGGPWGRGYLRAESEVRPDDWFFDGHFHNDPCMPGTLMFEGCVQAMAFYLAALGFTLDRDGWRFEPVSDESYRMRCRGQVTPRSRRVRYEVFVSGLSSHPRPTLRADLLCTVDGLPAFHASGVGLALVPDWPLEYWRWLGPPAVQTSGAPVPLPVLGGLRGLYPDPAAATLAGRSADFPLMLAAAWGRPSAFGTRGTQFDGGKRCARLPGPPYLFVTRIVDAGLEPDRPRPGSWLVAEYDVPEQAWYFEENGTRVMPFAVLNEVVLQPCGMAASLLVPQPPDAPELLFRNLQGNGTVLRDIPAGTRTLRTRVELGELSQFDSVTLVPFEVSCEAVDETGALLPVMELSTQFGYFPVASFARQPGLLPTATERARLAEPCDRVVELRHRQERYGSGSLRLPGPMLLMLDRVTGYWPDAGRAGLGRLRAEREVDAGDWYFRAHFFTDPVQPGSLGLEGAVQLLQWYLLERGAGTGLTAPRFESVAVGHEVRWLYRGQVVPSDGMVTFEAEITEYGTDARGRYVRAEAWLWIDGRRIYHLPRIGVRVVDGHPAVRELELDPAVDTWLNDHRPNFVVPAVPLMATVDQLATAAARLTGQPVVGLREVQLHRWLPLPGPARIRTDAEPAAGEGTAVRLSVWREAGELSRYEVVGEATVLTGTVPGPPPALFPPLPDGRPQPDPYEAAELFHGPALQYLTSLTVGSTGSSAVLDAGRGTTPFGQLGQGLLDGFLHAIPSQSLWRWIPGLSQDLVGYPHRLPWLDLYEPLPTSGELRVEARFAGFDQGHHLLPVIDVQAQIGARVVARLRLVEILVRLPGIERVPLRDRRAFATGLRYVPTASLSSTRDGITTLSVDTVRRFDTLPGTTSRIYRLPAGLPLPERSTRIAVKEHVSGLARAHPGQIEVAADLRSAWVAGAPGTVWPVRVEHEADVVVVRCPLPD</sequence>
<accession>A0ABW0DPE6</accession>
<dbReference type="Gene3D" id="3.40.47.10">
    <property type="match status" value="2"/>
</dbReference>
<evidence type="ECO:0000256" key="7">
    <source>
        <dbReference type="ARBA" id="ARBA00023239"/>
    </source>
</evidence>
<keyword evidence="5" id="KW-0443">Lipid metabolism</keyword>
<dbReference type="Pfam" id="PF02801">
    <property type="entry name" value="Ketoacyl-synt_C"/>
    <property type="match status" value="1"/>
</dbReference>
<dbReference type="Proteomes" id="UP001596035">
    <property type="component" value="Unassembled WGS sequence"/>
</dbReference>
<comment type="caution">
    <text evidence="11">The sequence shown here is derived from an EMBL/GenBank/DDBJ whole genome shotgun (WGS) entry which is preliminary data.</text>
</comment>
<organism evidence="11 12">
    <name type="scientific">Streptomyces atrovirens</name>
    <dbReference type="NCBI Taxonomy" id="285556"/>
    <lineage>
        <taxon>Bacteria</taxon>
        <taxon>Bacillati</taxon>
        <taxon>Actinomycetota</taxon>
        <taxon>Actinomycetes</taxon>
        <taxon>Kitasatosporales</taxon>
        <taxon>Streptomycetaceae</taxon>
        <taxon>Streptomyces</taxon>
    </lineage>
</organism>
<proteinExistence type="inferred from homology"/>
<feature type="region of interest" description="Disordered" evidence="9">
    <location>
        <begin position="709"/>
        <end position="771"/>
    </location>
</feature>
<comment type="similarity">
    <text evidence="2">Belongs to the thioester dehydratase family. FabA subfamily.</text>
</comment>
<dbReference type="Pfam" id="PF00109">
    <property type="entry name" value="ketoacyl-synt"/>
    <property type="match status" value="2"/>
</dbReference>
<gene>
    <name evidence="11" type="ORF">ACFPWV_06945</name>
</gene>
<dbReference type="EMBL" id="JBHSKN010000007">
    <property type="protein sequence ID" value="MFC5239640.1"/>
    <property type="molecule type" value="Genomic_DNA"/>
</dbReference>
<dbReference type="InterPro" id="IPR010083">
    <property type="entry name" value="FabA"/>
</dbReference>
<dbReference type="SUPFAM" id="SSF52151">
    <property type="entry name" value="FabD/lysophospholipase-like"/>
    <property type="match status" value="1"/>
</dbReference>
<dbReference type="PANTHER" id="PTHR43074:SF1">
    <property type="entry name" value="BETA-KETOACYL SYNTHASE FAMILY PROTEIN-RELATED"/>
    <property type="match status" value="1"/>
</dbReference>